<dbReference type="PANTHER" id="PTHR30213">
    <property type="entry name" value="INNER MEMBRANE PROTEIN YHJD"/>
    <property type="match status" value="1"/>
</dbReference>
<keyword evidence="4 6" id="KW-1133">Transmembrane helix</keyword>
<accession>A0ABW5JGG1</accession>
<evidence type="ECO:0000256" key="6">
    <source>
        <dbReference type="SAM" id="Phobius"/>
    </source>
</evidence>
<protein>
    <submittedName>
        <fullName evidence="7">YihY/virulence factor BrkB family protein</fullName>
    </submittedName>
</protein>
<dbReference type="EMBL" id="JBHULC010000039">
    <property type="protein sequence ID" value="MFD2523977.1"/>
    <property type="molecule type" value="Genomic_DNA"/>
</dbReference>
<evidence type="ECO:0000256" key="2">
    <source>
        <dbReference type="ARBA" id="ARBA00022475"/>
    </source>
</evidence>
<feature type="transmembrane region" description="Helical" evidence="6">
    <location>
        <begin position="105"/>
        <end position="124"/>
    </location>
</feature>
<feature type="transmembrane region" description="Helical" evidence="6">
    <location>
        <begin position="258"/>
        <end position="279"/>
    </location>
</feature>
<keyword evidence="5 6" id="KW-0472">Membrane</keyword>
<feature type="transmembrane region" description="Helical" evidence="6">
    <location>
        <begin position="12"/>
        <end position="31"/>
    </location>
</feature>
<keyword evidence="8" id="KW-1185">Reference proteome</keyword>
<dbReference type="Proteomes" id="UP001597510">
    <property type="component" value="Unassembled WGS sequence"/>
</dbReference>
<evidence type="ECO:0000256" key="3">
    <source>
        <dbReference type="ARBA" id="ARBA00022692"/>
    </source>
</evidence>
<dbReference type="PANTHER" id="PTHR30213:SF0">
    <property type="entry name" value="UPF0761 MEMBRANE PROTEIN YIHY"/>
    <property type="match status" value="1"/>
</dbReference>
<dbReference type="Pfam" id="PF03631">
    <property type="entry name" value="Virul_fac_BrkB"/>
    <property type="match status" value="1"/>
</dbReference>
<gene>
    <name evidence="7" type="ORF">ACFSR2_23960</name>
</gene>
<feature type="transmembrane region" description="Helical" evidence="6">
    <location>
        <begin position="225"/>
        <end position="246"/>
    </location>
</feature>
<comment type="caution">
    <text evidence="7">The sequence shown here is derived from an EMBL/GenBank/DDBJ whole genome shotgun (WGS) entry which is preliminary data.</text>
</comment>
<sequence>MKRLKHFLESIYLWNTTVSLYHLLTILWKKIITFDIDQRAASVSYSFLLAVFPGIIFLFTLIPFIPINHLDRLIMGFLEDAIPRGIYENIALTIQDIVSRKRSDILSFGFFFTVFAATNGMMALMRAFNMALHVKEKRNYLKARLMALFLTVLLIIVMVCAVVVLIVGRIFIDFLFAKGLLNENFTFYLFQIVRYGGIFLIFYFGVCVIYYFAPAVHKKLKFFNMGAFIASFLGILATNLFSFYLANFNSYNKLYGSIGTLIALMVWLYLIALILILGFEINISVRDALYFYRNEKGELDSPLDE</sequence>
<evidence type="ECO:0000313" key="8">
    <source>
        <dbReference type="Proteomes" id="UP001597510"/>
    </source>
</evidence>
<dbReference type="NCBIfam" id="TIGR00765">
    <property type="entry name" value="yihY_not_rbn"/>
    <property type="match status" value="1"/>
</dbReference>
<keyword evidence="3 6" id="KW-0812">Transmembrane</keyword>
<feature type="transmembrane region" description="Helical" evidence="6">
    <location>
        <begin position="192"/>
        <end position="213"/>
    </location>
</feature>
<proteinExistence type="predicted"/>
<name>A0ABW5JGG1_9BACT</name>
<comment type="subcellular location">
    <subcellularLocation>
        <location evidence="1">Cell membrane</location>
        <topology evidence="1">Multi-pass membrane protein</topology>
    </subcellularLocation>
</comment>
<reference evidence="8" key="1">
    <citation type="journal article" date="2019" name="Int. J. Syst. Evol. Microbiol.">
        <title>The Global Catalogue of Microorganisms (GCM) 10K type strain sequencing project: providing services to taxonomists for standard genome sequencing and annotation.</title>
        <authorList>
            <consortium name="The Broad Institute Genomics Platform"/>
            <consortium name="The Broad Institute Genome Sequencing Center for Infectious Disease"/>
            <person name="Wu L."/>
            <person name="Ma J."/>
        </authorList>
    </citation>
    <scope>NUCLEOTIDE SEQUENCE [LARGE SCALE GENOMIC DNA]</scope>
    <source>
        <strain evidence="8">KCTC 52344</strain>
    </source>
</reference>
<evidence type="ECO:0000256" key="4">
    <source>
        <dbReference type="ARBA" id="ARBA00022989"/>
    </source>
</evidence>
<feature type="transmembrane region" description="Helical" evidence="6">
    <location>
        <begin position="145"/>
        <end position="172"/>
    </location>
</feature>
<evidence type="ECO:0000256" key="1">
    <source>
        <dbReference type="ARBA" id="ARBA00004651"/>
    </source>
</evidence>
<dbReference type="RefSeq" id="WP_340238728.1">
    <property type="nucleotide sequence ID" value="NZ_JBBEWC010000010.1"/>
</dbReference>
<feature type="transmembrane region" description="Helical" evidence="6">
    <location>
        <begin position="43"/>
        <end position="65"/>
    </location>
</feature>
<organism evidence="7 8">
    <name type="scientific">Emticicia soli</name>
    <dbReference type="NCBI Taxonomy" id="2027878"/>
    <lineage>
        <taxon>Bacteria</taxon>
        <taxon>Pseudomonadati</taxon>
        <taxon>Bacteroidota</taxon>
        <taxon>Cytophagia</taxon>
        <taxon>Cytophagales</taxon>
        <taxon>Leadbetterellaceae</taxon>
        <taxon>Emticicia</taxon>
    </lineage>
</organism>
<keyword evidence="2" id="KW-1003">Cell membrane</keyword>
<evidence type="ECO:0000313" key="7">
    <source>
        <dbReference type="EMBL" id="MFD2523977.1"/>
    </source>
</evidence>
<dbReference type="InterPro" id="IPR017039">
    <property type="entry name" value="Virul_fac_BrkB"/>
</dbReference>
<dbReference type="PIRSF" id="PIRSF035875">
    <property type="entry name" value="RNase_BN"/>
    <property type="match status" value="1"/>
</dbReference>
<evidence type="ECO:0000256" key="5">
    <source>
        <dbReference type="ARBA" id="ARBA00023136"/>
    </source>
</evidence>